<comment type="caution">
    <text evidence="2">The sequence shown here is derived from an EMBL/GenBank/DDBJ whole genome shotgun (WGS) entry which is preliminary data.</text>
</comment>
<dbReference type="Gene3D" id="1.50.10.20">
    <property type="match status" value="1"/>
</dbReference>
<dbReference type="InterPro" id="IPR007822">
    <property type="entry name" value="LANC-like"/>
</dbReference>
<feature type="region of interest" description="Disordered" evidence="1">
    <location>
        <begin position="1"/>
        <end position="60"/>
    </location>
</feature>
<dbReference type="Proteomes" id="UP001154015">
    <property type="component" value="Unassembled WGS sequence"/>
</dbReference>
<feature type="compositionally biased region" description="Basic and acidic residues" evidence="1">
    <location>
        <begin position="44"/>
        <end position="60"/>
    </location>
</feature>
<sequence length="498" mass="52861">MPSSASTPTDRSPREQAGREAAAGNARSSSEPAHREAAAGNAREPVHREAAADNAREPVHREAAARVVAEVVDRLADPERVARIAGVPDNLMHYPGDPQPVWEPLQLSDGHPGVALLYAELAVTDPALRHRAHAHLSAGLAAGIRPVPQSLFGGMVALAYAGHTTAVGSGGYTAMLAGLDRHILDRVRTRARADLERTRAGDPAGAWTRYDVLAGTAGIGRYLLARHLAAEGQEARQTAGAALTEVLTSLVAVATADDITRHGSRLPAWWVTDGLDHGLPEHVNLGLAHGVPGPLALLALAWRAGVRVDRQDEAVERIMALLTRLRTRDEAGPRWPHLMSRERIEKGEPPERGRDSWCYGAAGAARAVHLAGTALDRPDWRADAEAALRGALAVAGDGSIRDSALCHGWAGLLQIVLRTAEETDDPELHATADRLAARVLDGFDPGSPFGFRYAHALAKRPLDRPGFLEGAAGIALALHTYATGRAPVTSWDSALMLS</sequence>
<dbReference type="SMART" id="SM01260">
    <property type="entry name" value="LANC_like"/>
    <property type="match status" value="1"/>
</dbReference>
<feature type="compositionally biased region" description="Polar residues" evidence="1">
    <location>
        <begin position="1"/>
        <end position="10"/>
    </location>
</feature>
<protein>
    <submittedName>
        <fullName evidence="2">Lanthionine biosynthesis cyclase LanC</fullName>
    </submittedName>
</protein>
<evidence type="ECO:0000313" key="2">
    <source>
        <dbReference type="EMBL" id="CAH9419939.1"/>
    </source>
</evidence>
<evidence type="ECO:0000313" key="3">
    <source>
        <dbReference type="Proteomes" id="UP001154015"/>
    </source>
</evidence>
<organism evidence="2 3">
    <name type="scientific">Streptomyces globisporus</name>
    <dbReference type="NCBI Taxonomy" id="1908"/>
    <lineage>
        <taxon>Bacteria</taxon>
        <taxon>Bacillati</taxon>
        <taxon>Actinomycetota</taxon>
        <taxon>Actinomycetes</taxon>
        <taxon>Kitasatosporales</taxon>
        <taxon>Streptomycetaceae</taxon>
        <taxon>Streptomyces</taxon>
    </lineage>
</organism>
<dbReference type="EMBL" id="CAKXYP010000029">
    <property type="protein sequence ID" value="CAH9419939.1"/>
    <property type="molecule type" value="Genomic_DNA"/>
</dbReference>
<dbReference type="RefSeq" id="WP_318575624.1">
    <property type="nucleotide sequence ID" value="NZ_CAKXYP010000029.1"/>
</dbReference>
<keyword evidence="3" id="KW-1185">Reference proteome</keyword>
<name>A0ABN8VG80_STRGL</name>
<dbReference type="CDD" id="cd04793">
    <property type="entry name" value="LanC"/>
    <property type="match status" value="1"/>
</dbReference>
<dbReference type="InterPro" id="IPR033889">
    <property type="entry name" value="LanC"/>
</dbReference>
<dbReference type="PRINTS" id="PR01950">
    <property type="entry name" value="LANCSUPER"/>
</dbReference>
<dbReference type="Pfam" id="PF05147">
    <property type="entry name" value="LANC_like"/>
    <property type="match status" value="1"/>
</dbReference>
<dbReference type="SUPFAM" id="SSF158745">
    <property type="entry name" value="LanC-like"/>
    <property type="match status" value="1"/>
</dbReference>
<dbReference type="PRINTS" id="PR01955">
    <property type="entry name" value="LANCFRANKIA"/>
</dbReference>
<gene>
    <name evidence="2" type="ORF">SGL43_06995</name>
</gene>
<proteinExistence type="predicted"/>
<accession>A0ABN8VG80</accession>
<reference evidence="2" key="1">
    <citation type="submission" date="2022-03" db="EMBL/GenBank/DDBJ databases">
        <authorList>
            <person name="Leyn A S."/>
        </authorList>
    </citation>
    <scope>NUCLEOTIDE SEQUENCE</scope>
    <source>
        <strain evidence="2">Streptomyces globisporus 4-3</strain>
    </source>
</reference>
<evidence type="ECO:0000256" key="1">
    <source>
        <dbReference type="SAM" id="MobiDB-lite"/>
    </source>
</evidence>